<proteinExistence type="predicted"/>
<keyword evidence="1" id="KW-0812">Transmembrane</keyword>
<dbReference type="GO" id="GO:0046527">
    <property type="term" value="F:glucosyltransferase activity"/>
    <property type="evidence" value="ECO:0007669"/>
    <property type="project" value="TreeGrafter"/>
</dbReference>
<dbReference type="PANTHER" id="PTHR12741:SF47">
    <property type="entry name" value="CALLOSE SYNTHASE 9"/>
    <property type="match status" value="1"/>
</dbReference>
<organism evidence="2 3">
    <name type="scientific">Zingiber officinale</name>
    <name type="common">Ginger</name>
    <name type="synonym">Amomum zingiber</name>
    <dbReference type="NCBI Taxonomy" id="94328"/>
    <lineage>
        <taxon>Eukaryota</taxon>
        <taxon>Viridiplantae</taxon>
        <taxon>Streptophyta</taxon>
        <taxon>Embryophyta</taxon>
        <taxon>Tracheophyta</taxon>
        <taxon>Spermatophyta</taxon>
        <taxon>Magnoliopsida</taxon>
        <taxon>Liliopsida</taxon>
        <taxon>Zingiberales</taxon>
        <taxon>Zingiberaceae</taxon>
        <taxon>Zingiber</taxon>
    </lineage>
</organism>
<evidence type="ECO:0008006" key="4">
    <source>
        <dbReference type="Google" id="ProtNLM"/>
    </source>
</evidence>
<evidence type="ECO:0000313" key="2">
    <source>
        <dbReference type="EMBL" id="KAG6513930.1"/>
    </source>
</evidence>
<keyword evidence="1" id="KW-0472">Membrane</keyword>
<gene>
    <name evidence="2" type="ORF">ZIOFF_024267</name>
</gene>
<feature type="transmembrane region" description="Helical" evidence="1">
    <location>
        <begin position="212"/>
        <end position="232"/>
    </location>
</feature>
<reference evidence="2 3" key="1">
    <citation type="submission" date="2020-08" db="EMBL/GenBank/DDBJ databases">
        <title>Plant Genome Project.</title>
        <authorList>
            <person name="Zhang R.-G."/>
        </authorList>
    </citation>
    <scope>NUCLEOTIDE SEQUENCE [LARGE SCALE GENOMIC DNA]</scope>
    <source>
        <tissue evidence="2">Rhizome</tissue>
    </source>
</reference>
<keyword evidence="3" id="KW-1185">Reference proteome</keyword>
<evidence type="ECO:0000313" key="3">
    <source>
        <dbReference type="Proteomes" id="UP000734854"/>
    </source>
</evidence>
<feature type="transmembrane region" description="Helical" evidence="1">
    <location>
        <begin position="183"/>
        <end position="206"/>
    </location>
</feature>
<dbReference type="GO" id="GO:0005886">
    <property type="term" value="C:plasma membrane"/>
    <property type="evidence" value="ECO:0007669"/>
    <property type="project" value="TreeGrafter"/>
</dbReference>
<sequence length="305" mass="33810">MVLPSSERRRPLEVVSPDYGREEGEGVWVVGMREREREVALERGRATVGDGAWAGALEAVDAKVAVVAASALETTPVLGLLARAADKRWSCNGRFPIVCSYNMYGELIDKAHIHTLRGRILETILSCRFFFFQYGIVYKLHASGSDTSITVYAWSWIVFAGLVILFQVFTFGHKAWVNFQLPLRLIQSVTLLLLLAGLAAAIVLTALSVTDILACILAFIPTGWAIISIAVAWKPVLKKLRIWKSVRTLARLYDAGMGMFIIVPIAMFSWLPFVSTFQTRLLFNQAFSRGLEISLILSGNNQNNG</sequence>
<feature type="transmembrane region" description="Helical" evidence="1">
    <location>
        <begin position="149"/>
        <end position="171"/>
    </location>
</feature>
<comment type="caution">
    <text evidence="2">The sequence shown here is derived from an EMBL/GenBank/DDBJ whole genome shotgun (WGS) entry which is preliminary data.</text>
</comment>
<dbReference type="PANTHER" id="PTHR12741">
    <property type="entry name" value="LYST-INTERACTING PROTEIN LIP5 DOPAMINE RESPONSIVE PROTEIN DRG-1"/>
    <property type="match status" value="1"/>
</dbReference>
<protein>
    <recommendedName>
        <fullName evidence="4">1,3-beta-glucan synthase</fullName>
    </recommendedName>
</protein>
<feature type="transmembrane region" description="Helical" evidence="1">
    <location>
        <begin position="252"/>
        <end position="273"/>
    </location>
</feature>
<dbReference type="AlphaFoldDB" id="A0A8J5L652"/>
<name>A0A8J5L652_ZINOF</name>
<evidence type="ECO:0000256" key="1">
    <source>
        <dbReference type="SAM" id="Phobius"/>
    </source>
</evidence>
<dbReference type="EMBL" id="JACMSC010000007">
    <property type="protein sequence ID" value="KAG6513930.1"/>
    <property type="molecule type" value="Genomic_DNA"/>
</dbReference>
<keyword evidence="1" id="KW-1133">Transmembrane helix</keyword>
<dbReference type="Proteomes" id="UP000734854">
    <property type="component" value="Unassembled WGS sequence"/>
</dbReference>
<accession>A0A8J5L652</accession>